<dbReference type="Proteomes" id="UP000091956">
    <property type="component" value="Unassembled WGS sequence"/>
</dbReference>
<dbReference type="InterPro" id="IPR013525">
    <property type="entry name" value="ABC2_TM"/>
</dbReference>
<keyword evidence="3" id="KW-0813">Transport</keyword>
<evidence type="ECO:0000259" key="11">
    <source>
        <dbReference type="PROSITE" id="PS50893"/>
    </source>
</evidence>
<feature type="transmembrane region" description="Helical" evidence="10">
    <location>
        <begin position="1098"/>
        <end position="1122"/>
    </location>
</feature>
<dbReference type="PANTHER" id="PTHR19229">
    <property type="entry name" value="ATP-BINDING CASSETTE TRANSPORTER SUBFAMILY A ABCA"/>
    <property type="match status" value="1"/>
</dbReference>
<feature type="transmembrane region" description="Helical" evidence="10">
    <location>
        <begin position="355"/>
        <end position="375"/>
    </location>
</feature>
<dbReference type="InterPro" id="IPR003439">
    <property type="entry name" value="ABC_transporter-like_ATP-bd"/>
</dbReference>
<dbReference type="InterPro" id="IPR026082">
    <property type="entry name" value="ABCA"/>
</dbReference>
<dbReference type="GO" id="GO:0140359">
    <property type="term" value="F:ABC-type transporter activity"/>
    <property type="evidence" value="ECO:0007669"/>
    <property type="project" value="InterPro"/>
</dbReference>
<feature type="domain" description="ABC transporter" evidence="11">
    <location>
        <begin position="475"/>
        <end position="710"/>
    </location>
</feature>
<dbReference type="EMBL" id="KV460234">
    <property type="protein sequence ID" value="OBT95667.1"/>
    <property type="molecule type" value="Genomic_DNA"/>
</dbReference>
<feature type="transmembrane region" description="Helical" evidence="10">
    <location>
        <begin position="33"/>
        <end position="51"/>
    </location>
</feature>
<dbReference type="GO" id="GO:0016020">
    <property type="term" value="C:membrane"/>
    <property type="evidence" value="ECO:0007669"/>
    <property type="project" value="UniProtKB-SubCell"/>
</dbReference>
<dbReference type="PROSITE" id="PS00211">
    <property type="entry name" value="ABC_TRANSPORTER_1"/>
    <property type="match status" value="1"/>
</dbReference>
<feature type="transmembrane region" description="Helical" evidence="10">
    <location>
        <begin position="323"/>
        <end position="343"/>
    </location>
</feature>
<dbReference type="GO" id="GO:0005524">
    <property type="term" value="F:ATP binding"/>
    <property type="evidence" value="ECO:0007669"/>
    <property type="project" value="UniProtKB-KW"/>
</dbReference>
<comment type="similarity">
    <text evidence="2">Belongs to the ABC transporter superfamily. ABCA family.</text>
</comment>
<reference evidence="12 13" key="1">
    <citation type="submission" date="2016-03" db="EMBL/GenBank/DDBJ databases">
        <title>Comparative genomics of Pseudogymnoascus destructans, the fungus causing white-nose syndrome of bats.</title>
        <authorList>
            <person name="Palmer J.M."/>
            <person name="Drees K.P."/>
            <person name="Foster J.T."/>
            <person name="Lindner D.L."/>
        </authorList>
    </citation>
    <scope>NUCLEOTIDE SEQUENCE [LARGE SCALE GENOMIC DNA]</scope>
    <source>
        <strain evidence="12 13">UAMH 10579</strain>
    </source>
</reference>
<dbReference type="GO" id="GO:0016887">
    <property type="term" value="F:ATP hydrolysis activity"/>
    <property type="evidence" value="ECO:0007669"/>
    <property type="project" value="InterPro"/>
</dbReference>
<dbReference type="OrthoDB" id="8061355at2759"/>
<evidence type="ECO:0000256" key="3">
    <source>
        <dbReference type="ARBA" id="ARBA00022448"/>
    </source>
</evidence>
<dbReference type="CDD" id="cd03263">
    <property type="entry name" value="ABC_subfamily_A"/>
    <property type="match status" value="2"/>
</dbReference>
<dbReference type="InterPro" id="IPR027417">
    <property type="entry name" value="P-loop_NTPase"/>
</dbReference>
<evidence type="ECO:0000256" key="8">
    <source>
        <dbReference type="ARBA" id="ARBA00022989"/>
    </source>
</evidence>
<dbReference type="InterPro" id="IPR017871">
    <property type="entry name" value="ABC_transporter-like_CS"/>
</dbReference>
<name>A0A1B8GII0_9PEZI</name>
<feature type="transmembrane region" description="Helical" evidence="10">
    <location>
        <begin position="432"/>
        <end position="453"/>
    </location>
</feature>
<keyword evidence="5" id="KW-0677">Repeat</keyword>
<evidence type="ECO:0000256" key="1">
    <source>
        <dbReference type="ARBA" id="ARBA00004141"/>
    </source>
</evidence>
<keyword evidence="13" id="KW-1185">Reference proteome</keyword>
<evidence type="ECO:0000256" key="4">
    <source>
        <dbReference type="ARBA" id="ARBA00022692"/>
    </source>
</evidence>
<dbReference type="Pfam" id="PF12698">
    <property type="entry name" value="ABC2_membrane_3"/>
    <property type="match status" value="1"/>
</dbReference>
<keyword evidence="8 10" id="KW-1133">Transmembrane helix</keyword>
<feature type="transmembrane region" description="Helical" evidence="10">
    <location>
        <begin position="1249"/>
        <end position="1269"/>
    </location>
</feature>
<evidence type="ECO:0000256" key="5">
    <source>
        <dbReference type="ARBA" id="ARBA00022737"/>
    </source>
</evidence>
<dbReference type="GO" id="GO:0005319">
    <property type="term" value="F:lipid transporter activity"/>
    <property type="evidence" value="ECO:0007669"/>
    <property type="project" value="TreeGrafter"/>
</dbReference>
<dbReference type="GeneID" id="28839252"/>
<keyword evidence="4 10" id="KW-0812">Transmembrane</keyword>
<feature type="transmembrane region" description="Helical" evidence="10">
    <location>
        <begin position="1160"/>
        <end position="1182"/>
    </location>
</feature>
<comment type="subcellular location">
    <subcellularLocation>
        <location evidence="1">Membrane</location>
        <topology evidence="1">Multi-pass membrane protein</topology>
    </subcellularLocation>
</comment>
<dbReference type="RefSeq" id="XP_018129400.1">
    <property type="nucleotide sequence ID" value="XM_018275324.2"/>
</dbReference>
<protein>
    <recommendedName>
        <fullName evidence="11">ABC transporter domain-containing protein</fullName>
    </recommendedName>
</protein>
<reference evidence="13" key="2">
    <citation type="journal article" date="2018" name="Nat. Commun.">
        <title>Extreme sensitivity to ultraviolet light in the fungal pathogen causing white-nose syndrome of bats.</title>
        <authorList>
            <person name="Palmer J.M."/>
            <person name="Drees K.P."/>
            <person name="Foster J.T."/>
            <person name="Lindner D.L."/>
        </authorList>
    </citation>
    <scope>NUCLEOTIDE SEQUENCE [LARGE SCALE GENOMIC DNA]</scope>
    <source>
        <strain evidence="13">UAMH 10579</strain>
    </source>
</reference>
<evidence type="ECO:0000256" key="9">
    <source>
        <dbReference type="ARBA" id="ARBA00023136"/>
    </source>
</evidence>
<dbReference type="SUPFAM" id="SSF52540">
    <property type="entry name" value="P-loop containing nucleoside triphosphate hydrolases"/>
    <property type="match status" value="2"/>
</dbReference>
<keyword evidence="9 10" id="KW-0472">Membrane</keyword>
<dbReference type="Pfam" id="PF00005">
    <property type="entry name" value="ABC_tran"/>
    <property type="match status" value="2"/>
</dbReference>
<sequence length="1652" mass="181070">MARQPIQWRRISCQTIALVQKNFLIFYTSPTSTVIRSLIFPLIITLVLCYLKYLKRIASSAEDYGIATSSTPIKDLADAMNGVSKQKLVFVLNGTTSEDVEPVLNGILALPGMQNMNIEIINDGNSLYDACKQTLKGQSECYGGVIFSVFNETNVEYSIVLDASFGQEWGFMNWRNGENTLTNRVLPLQWALSSVIGEYPLVAKPSTQAWAGYFGPNKYDFGSSTFGVDSSNNSEESAFWLAIVASFAAPLFFLILIGVVYHLATFVAIERETSMAELMAAQGVSIAPRILSTFLSFFSLYFPGFLLSSIIMTQVLFTRTSDILMIFLSLLAGVSLIMGSHFLGSFFGKANLAGLYSSTLSFALALITLAATLTVREPTAQITALALLFPPATWATLIEDVALREAGLRAFSLNRMPKDPENLTKKVQYLDGYLYIVFFIVQIVAFSFGTYLVERNLWGVTRNFERIEASSDVAVRCTKLSKTYLGKRRWYWPFSRKGKTVVAVDKFDLEVRKGSVTFLLGPNGGGKTTTLKCIAGMVSMDTGSQLELNEAGVSFGVCPQANVFWQGLTVQQHIKIWRKLKTAADEDTAADDDDVVAECDLLEKVNAPARTLSGGQMRKLQLAISFVGGSKVCCIDEASSGLDPLSRRNIWNIIQKGHSRRTVIVTTHFLDEADILADHIAIIYKGKLVCEGPATSLKASFGNGYVIRSSNASDDNSMVYQMSNSAESTTKLLELEGMDNDNTYDVVFPTLEQVFLKVTSDTAIHSHGGDGFVGDEETSTVIGEKIYALENREAIDINLEVAQTIGFVRQVQALFMKRYTLLQQKAGWISYGINLIIVIIITAALAKFHYDFEPLQTCQESRDMFRNPDGIHIKDNEYDVYYPVLRPPILTALYSYSGQAVALLAPPTAWSGSTQDELYKSVIGPLVVQGSSQIQGSYVDGQYQEGRLNDTEINDLISSSRQLFVGLDDIVTQITNYSGHSYSGFGIYSPTPETATLLYLSEGSIYSLKQYSEIFNLITNRISNSSTSAGTARDITASLRNMRSPSNKVNSLSLPISALIILAFICATSISAIYPVYERVNNVRALHYGNGVSPAALWLGYLLFDAQFIFVQSVFAWGLLFAGPLSKLYFESGYIFGIFILFGIATYLGSYLISLFVKKAAFAVAAGIHIFLFVIYFVGYIVNQAAGNRWTMHETYSALQYGLGLSSPAANLARALWIASNTFEILCGKYGDQEGSSSPGSYERYGSPYVNLIIQILFLITTIGIYEYGSADWLRRKVKPSRLHYIVDSGDGPVTAPSEVEKNGRVATAASPELLNVSRVSKFFGKISAVENASFNISSNETLALLGGNGAGKTTVINMIRGELRPSFGDIYIDGVSVLRNPHKARRQIGVCPQDDAVDNLTVRQTLNFYATVKGLKDVSGNVEKVLSALNISSFETTTVTALSGGTRRKLSVAIALLGNPRVLLLDEPSTGQDAGAKRILWKALQEISNNRAILLTTHSMEEAEALATNVAIMGTRMLATGTLASLQESHGGAYSIRAMREQGTDVAEVEETIKKSFDGMVSNFIESCGQIRFNLPHDRSALGSIMRIMEGLKGNVVEDQEQATRTHVGEGSSTEYNQSSRKLLSDYTITGPTLEEVFMNVAKESRVSGDV</sequence>
<dbReference type="InterPro" id="IPR003593">
    <property type="entry name" value="AAA+_ATPase"/>
</dbReference>
<keyword evidence="6" id="KW-0547">Nucleotide-binding</keyword>
<feature type="domain" description="ABC transporter" evidence="11">
    <location>
        <begin position="1315"/>
        <end position="1540"/>
    </location>
</feature>
<dbReference type="PANTHER" id="PTHR19229:SF36">
    <property type="entry name" value="ATP-BINDING CASSETTE SUB-FAMILY A MEMBER 2"/>
    <property type="match status" value="1"/>
</dbReference>
<organism evidence="12 13">
    <name type="scientific">Pseudogymnoascus verrucosus</name>
    <dbReference type="NCBI Taxonomy" id="342668"/>
    <lineage>
        <taxon>Eukaryota</taxon>
        <taxon>Fungi</taxon>
        <taxon>Dikarya</taxon>
        <taxon>Ascomycota</taxon>
        <taxon>Pezizomycotina</taxon>
        <taxon>Leotiomycetes</taxon>
        <taxon>Thelebolales</taxon>
        <taxon>Thelebolaceae</taxon>
        <taxon>Pseudogymnoascus</taxon>
    </lineage>
</organism>
<evidence type="ECO:0000313" key="12">
    <source>
        <dbReference type="EMBL" id="OBT95667.1"/>
    </source>
</evidence>
<dbReference type="STRING" id="342668.A0A1B8GII0"/>
<accession>A0A1B8GII0</accession>
<feature type="transmembrane region" description="Helical" evidence="10">
    <location>
        <begin position="826"/>
        <end position="846"/>
    </location>
</feature>
<evidence type="ECO:0000256" key="7">
    <source>
        <dbReference type="ARBA" id="ARBA00022840"/>
    </source>
</evidence>
<evidence type="ECO:0000313" key="13">
    <source>
        <dbReference type="Proteomes" id="UP000091956"/>
    </source>
</evidence>
<evidence type="ECO:0000256" key="6">
    <source>
        <dbReference type="ARBA" id="ARBA00022741"/>
    </source>
</evidence>
<feature type="transmembrane region" description="Helical" evidence="10">
    <location>
        <begin position="1134"/>
        <end position="1153"/>
    </location>
</feature>
<feature type="transmembrane region" description="Helical" evidence="10">
    <location>
        <begin position="289"/>
        <end position="311"/>
    </location>
</feature>
<dbReference type="PROSITE" id="PS50893">
    <property type="entry name" value="ABC_TRANSPORTER_2"/>
    <property type="match status" value="2"/>
</dbReference>
<dbReference type="Gene3D" id="3.40.50.300">
    <property type="entry name" value="P-loop containing nucleotide triphosphate hydrolases"/>
    <property type="match status" value="2"/>
</dbReference>
<gene>
    <name evidence="12" type="ORF">VE01_05866</name>
</gene>
<feature type="transmembrane region" description="Helical" evidence="10">
    <location>
        <begin position="239"/>
        <end position="269"/>
    </location>
</feature>
<feature type="transmembrane region" description="Helical" evidence="10">
    <location>
        <begin position="382"/>
        <end position="398"/>
    </location>
</feature>
<keyword evidence="7" id="KW-0067">ATP-binding</keyword>
<dbReference type="SMART" id="SM00382">
    <property type="entry name" value="AAA"/>
    <property type="match status" value="2"/>
</dbReference>
<proteinExistence type="inferred from homology"/>
<evidence type="ECO:0000256" key="2">
    <source>
        <dbReference type="ARBA" id="ARBA00008869"/>
    </source>
</evidence>
<feature type="transmembrane region" description="Helical" evidence="10">
    <location>
        <begin position="1052"/>
        <end position="1077"/>
    </location>
</feature>
<evidence type="ECO:0000256" key="10">
    <source>
        <dbReference type="SAM" id="Phobius"/>
    </source>
</evidence>